<feature type="transmembrane region" description="Helical" evidence="6">
    <location>
        <begin position="68"/>
        <end position="92"/>
    </location>
</feature>
<evidence type="ECO:0000256" key="4">
    <source>
        <dbReference type="ARBA" id="ARBA00022989"/>
    </source>
</evidence>
<comment type="subcellular location">
    <subcellularLocation>
        <location evidence="1">Membrane</location>
        <topology evidence="1">Multi-pass membrane protein</topology>
    </subcellularLocation>
</comment>
<feature type="transmembrane region" description="Helical" evidence="6">
    <location>
        <begin position="165"/>
        <end position="187"/>
    </location>
</feature>
<dbReference type="RefSeq" id="WP_283869860.1">
    <property type="nucleotide sequence ID" value="NZ_CP126101.1"/>
</dbReference>
<evidence type="ECO:0000256" key="2">
    <source>
        <dbReference type="ARBA" id="ARBA00009773"/>
    </source>
</evidence>
<feature type="transmembrane region" description="Helical" evidence="6">
    <location>
        <begin position="320"/>
        <end position="347"/>
    </location>
</feature>
<keyword evidence="3 6" id="KW-0812">Transmembrane</keyword>
<comment type="similarity">
    <text evidence="2">Belongs to the autoinducer-2 exporter (AI-2E) (TC 2.A.86) family.</text>
</comment>
<name>A0AAX3WTV8_9BACI</name>
<dbReference type="GO" id="GO:0055085">
    <property type="term" value="P:transmembrane transport"/>
    <property type="evidence" value="ECO:0007669"/>
    <property type="project" value="TreeGrafter"/>
</dbReference>
<dbReference type="PANTHER" id="PTHR21716">
    <property type="entry name" value="TRANSMEMBRANE PROTEIN"/>
    <property type="match status" value="1"/>
</dbReference>
<reference evidence="7" key="1">
    <citation type="submission" date="2023-05" db="EMBL/GenBank/DDBJ databases">
        <title>Comparative genomics of Bacillaceae isolates and their secondary metabolite potential.</title>
        <authorList>
            <person name="Song L."/>
            <person name="Nielsen L.J."/>
            <person name="Mohite O."/>
            <person name="Xu X."/>
            <person name="Weber T."/>
            <person name="Kovacs A.T."/>
        </authorList>
    </citation>
    <scope>NUCLEOTIDE SEQUENCE</scope>
    <source>
        <strain evidence="7">LY1</strain>
    </source>
</reference>
<evidence type="ECO:0000313" key="8">
    <source>
        <dbReference type="Proteomes" id="UP001178322"/>
    </source>
</evidence>
<dbReference type="EMBL" id="CP126101">
    <property type="protein sequence ID" value="WHY51271.1"/>
    <property type="molecule type" value="Genomic_DNA"/>
</dbReference>
<evidence type="ECO:0000313" key="7">
    <source>
        <dbReference type="EMBL" id="WHY51271.1"/>
    </source>
</evidence>
<keyword evidence="4 6" id="KW-1133">Transmembrane helix</keyword>
<evidence type="ECO:0000256" key="1">
    <source>
        <dbReference type="ARBA" id="ARBA00004141"/>
    </source>
</evidence>
<dbReference type="PANTHER" id="PTHR21716:SF69">
    <property type="entry name" value="TRANSPORT PROTEIN YUBA-RELATED"/>
    <property type="match status" value="1"/>
</dbReference>
<evidence type="ECO:0000256" key="3">
    <source>
        <dbReference type="ARBA" id="ARBA00022692"/>
    </source>
</evidence>
<dbReference type="Proteomes" id="UP001178322">
    <property type="component" value="Chromosome"/>
</dbReference>
<gene>
    <name evidence="7" type="ORF">QNH24_23935</name>
</gene>
<keyword evidence="5 6" id="KW-0472">Membrane</keyword>
<evidence type="ECO:0000256" key="6">
    <source>
        <dbReference type="SAM" id="Phobius"/>
    </source>
</evidence>
<feature type="transmembrane region" description="Helical" evidence="6">
    <location>
        <begin position="32"/>
        <end position="56"/>
    </location>
</feature>
<feature type="transmembrane region" description="Helical" evidence="6">
    <location>
        <begin position="284"/>
        <end position="300"/>
    </location>
</feature>
<feature type="transmembrane region" description="Helical" evidence="6">
    <location>
        <begin position="228"/>
        <end position="245"/>
    </location>
</feature>
<dbReference type="InterPro" id="IPR002549">
    <property type="entry name" value="AI-2E-like"/>
</dbReference>
<evidence type="ECO:0000256" key="5">
    <source>
        <dbReference type="ARBA" id="ARBA00023136"/>
    </source>
</evidence>
<organism evidence="7 8">
    <name type="scientific">Lysinibacillus pakistanensis</name>
    <dbReference type="NCBI Taxonomy" id="759811"/>
    <lineage>
        <taxon>Bacteria</taxon>
        <taxon>Bacillati</taxon>
        <taxon>Bacillota</taxon>
        <taxon>Bacilli</taxon>
        <taxon>Bacillales</taxon>
        <taxon>Bacillaceae</taxon>
        <taxon>Lysinibacillus</taxon>
    </lineage>
</organism>
<feature type="transmembrane region" description="Helical" evidence="6">
    <location>
        <begin position="7"/>
        <end position="26"/>
    </location>
</feature>
<dbReference type="GO" id="GO:0016020">
    <property type="term" value="C:membrane"/>
    <property type="evidence" value="ECO:0007669"/>
    <property type="project" value="UniProtKB-SubCell"/>
</dbReference>
<proteinExistence type="inferred from homology"/>
<accession>A0AAX3WTV8</accession>
<feature type="transmembrane region" description="Helical" evidence="6">
    <location>
        <begin position="251"/>
        <end position="272"/>
    </location>
</feature>
<sequence>MRVTRKVWFQVGVGILLTLLIIKYFVEIHWIFSPLVILLKAIFVPLLLGGVLYYVTEPIQRFLEKRKFPRWASILTIIIGLIAIASAFGWIVGNPIAEQVNKLVKNAPMISASISASISTSIQDATDYLLQNKDNFPTQLKDIIDKMANSVQDIAVVASKGLVSFLQSIVSVSLLAILIPFFFIFMLKDHEKFAPSIYKYFSGERREWIKKTLSEIDDVLRSYIQGQLQISFLLALIMYVGYLLIGLEYSLLLVIFAFFMNMIPFIGPWIAFTPALIVAVIQDPVLVIWVSIVTLVAQQIDSNFITPNVMGKSLDIHPLTVITIILAAGNIAGFIGIIIAVPFYAVLKVIVSNIYDQRNAIKKRATKSV</sequence>
<protein>
    <submittedName>
        <fullName evidence="7">AI-2E family transporter</fullName>
    </submittedName>
</protein>
<dbReference type="Pfam" id="PF01594">
    <property type="entry name" value="AI-2E_transport"/>
    <property type="match status" value="1"/>
</dbReference>
<dbReference type="AlphaFoldDB" id="A0AAX3WTV8"/>